<evidence type="ECO:0000313" key="3">
    <source>
        <dbReference type="EMBL" id="NHO55191.1"/>
    </source>
</evidence>
<dbReference type="AlphaFoldDB" id="A0A967EEC0"/>
<dbReference type="Proteomes" id="UP000597459">
    <property type="component" value="Unassembled WGS sequence"/>
</dbReference>
<dbReference type="Pfam" id="PF18850">
    <property type="entry name" value="LPD30"/>
    <property type="match status" value="1"/>
</dbReference>
<sequence length="232" mass="25611">MSVSENPVVVGTMVSTILYNRGRGYVKAVHGEAGRQPVRALSRNSIMTGGSASYDIVFLGGERSLRLPEAILRGVQWTVYAREDGFADADELARLDTLAEAREAEKRRRQAEDKAAFDAEVARLRADPELARLKQGDEGSGTLAAANLRVLLKKHWPKTPFSVRKRHYGSLSVSWERGPAEADVKEITDRFRGSGYDLMNDCGTVVTTPWNTVFGHADYISLYRDPNAPVAD</sequence>
<dbReference type="InterPro" id="IPR041311">
    <property type="entry name" value="LPD29"/>
</dbReference>
<evidence type="ECO:0000259" key="2">
    <source>
        <dbReference type="Pfam" id="PF18850"/>
    </source>
</evidence>
<protein>
    <recommendedName>
        <fullName evidence="5">Large polyvalent protein associated domain-containing protein</fullName>
    </recommendedName>
</protein>
<dbReference type="RefSeq" id="WP_166318562.1">
    <property type="nucleotide sequence ID" value="NZ_WOTH01000053.1"/>
</dbReference>
<gene>
    <name evidence="3" type="ORF">GOB87_14790</name>
</gene>
<evidence type="ECO:0008006" key="5">
    <source>
        <dbReference type="Google" id="ProtNLM"/>
    </source>
</evidence>
<dbReference type="InterPro" id="IPR040631">
    <property type="entry name" value="LPD30"/>
</dbReference>
<accession>A0A967EEC0</accession>
<keyword evidence="4" id="KW-1185">Reference proteome</keyword>
<feature type="domain" description="Large polyvalent protein associated" evidence="2">
    <location>
        <begin position="8"/>
        <end position="126"/>
    </location>
</feature>
<dbReference type="EMBL" id="WOTH01000053">
    <property type="protein sequence ID" value="NHO55191.1"/>
    <property type="molecule type" value="Genomic_DNA"/>
</dbReference>
<dbReference type="Pfam" id="PF18847">
    <property type="entry name" value="LPD29"/>
    <property type="match status" value="1"/>
</dbReference>
<evidence type="ECO:0000259" key="1">
    <source>
        <dbReference type="Pfam" id="PF18847"/>
    </source>
</evidence>
<comment type="caution">
    <text evidence="3">The sequence shown here is derived from an EMBL/GenBank/DDBJ whole genome shotgun (WGS) entry which is preliminary data.</text>
</comment>
<proteinExistence type="predicted"/>
<name>A0A967EEC0_9PROT</name>
<reference evidence="3" key="1">
    <citation type="submission" date="2019-11" db="EMBL/GenBank/DDBJ databases">
        <title>Description of new Acetobacter species.</title>
        <authorList>
            <person name="Cleenwerck I."/>
            <person name="Sombolestani A.S."/>
        </authorList>
    </citation>
    <scope>NUCLEOTIDE SEQUENCE</scope>
    <source>
        <strain evidence="3">LMG 1626</strain>
    </source>
</reference>
<organism evidence="3 4">
    <name type="scientific">Acetobacter estunensis</name>
    <dbReference type="NCBI Taxonomy" id="104097"/>
    <lineage>
        <taxon>Bacteria</taxon>
        <taxon>Pseudomonadati</taxon>
        <taxon>Pseudomonadota</taxon>
        <taxon>Alphaproteobacteria</taxon>
        <taxon>Acetobacterales</taxon>
        <taxon>Acetobacteraceae</taxon>
        <taxon>Acetobacter</taxon>
    </lineage>
</organism>
<evidence type="ECO:0000313" key="4">
    <source>
        <dbReference type="Proteomes" id="UP000597459"/>
    </source>
</evidence>
<feature type="domain" description="Large polyvalent protein associated" evidence="1">
    <location>
        <begin position="142"/>
        <end position="224"/>
    </location>
</feature>